<dbReference type="Gene3D" id="2.160.20.10">
    <property type="entry name" value="Single-stranded right-handed beta-helix, Pectin lyase-like"/>
    <property type="match status" value="2"/>
</dbReference>
<proteinExistence type="predicted"/>
<organism evidence="2 3">
    <name type="scientific">Rubrivirga litoralis</name>
    <dbReference type="NCBI Taxonomy" id="3075598"/>
    <lineage>
        <taxon>Bacteria</taxon>
        <taxon>Pseudomonadati</taxon>
        <taxon>Rhodothermota</taxon>
        <taxon>Rhodothermia</taxon>
        <taxon>Rhodothermales</taxon>
        <taxon>Rubricoccaceae</taxon>
        <taxon>Rubrivirga</taxon>
    </lineage>
</organism>
<dbReference type="EMBL" id="JAVRHT010000006">
    <property type="protein sequence ID" value="MDT0630915.1"/>
    <property type="molecule type" value="Genomic_DNA"/>
</dbReference>
<feature type="chain" id="PRO_5046235966" description="Por secretion system C-terminal sorting domain-containing protein" evidence="1">
    <location>
        <begin position="27"/>
        <end position="627"/>
    </location>
</feature>
<dbReference type="InterPro" id="IPR012334">
    <property type="entry name" value="Pectin_lyas_fold"/>
</dbReference>
<dbReference type="SUPFAM" id="SSF51126">
    <property type="entry name" value="Pectin lyase-like"/>
    <property type="match status" value="1"/>
</dbReference>
<dbReference type="RefSeq" id="WP_311662252.1">
    <property type="nucleotide sequence ID" value="NZ_JAVRHT010000006.1"/>
</dbReference>
<dbReference type="Proteomes" id="UP001267426">
    <property type="component" value="Unassembled WGS sequence"/>
</dbReference>
<evidence type="ECO:0000313" key="2">
    <source>
        <dbReference type="EMBL" id="MDT0630915.1"/>
    </source>
</evidence>
<name>A0ABU3BNN7_9BACT</name>
<feature type="signal peptide" evidence="1">
    <location>
        <begin position="1"/>
        <end position="26"/>
    </location>
</feature>
<gene>
    <name evidence="2" type="ORF">RM540_04065</name>
</gene>
<accession>A0ABU3BNN7</accession>
<keyword evidence="3" id="KW-1185">Reference proteome</keyword>
<evidence type="ECO:0008006" key="4">
    <source>
        <dbReference type="Google" id="ProtNLM"/>
    </source>
</evidence>
<evidence type="ECO:0000256" key="1">
    <source>
        <dbReference type="SAM" id="SignalP"/>
    </source>
</evidence>
<reference evidence="2 3" key="1">
    <citation type="submission" date="2023-09" db="EMBL/GenBank/DDBJ databases">
        <authorList>
            <person name="Rey-Velasco X."/>
        </authorList>
    </citation>
    <scope>NUCLEOTIDE SEQUENCE [LARGE SCALE GENOMIC DNA]</scope>
    <source>
        <strain evidence="2 3">F394</strain>
    </source>
</reference>
<protein>
    <recommendedName>
        <fullName evidence="4">Por secretion system C-terminal sorting domain-containing protein</fullName>
    </recommendedName>
</protein>
<dbReference type="InterPro" id="IPR011050">
    <property type="entry name" value="Pectin_lyase_fold/virulence"/>
</dbReference>
<evidence type="ECO:0000313" key="3">
    <source>
        <dbReference type="Proteomes" id="UP001267426"/>
    </source>
</evidence>
<keyword evidence="1" id="KW-0732">Signal</keyword>
<comment type="caution">
    <text evidence="2">The sequence shown here is derived from an EMBL/GenBank/DDBJ whole genome shotgun (WGS) entry which is preliminary data.</text>
</comment>
<sequence length="627" mass="66713">MNHPLQASFVGVALACALLLAHPARAQEAWESDIVYEGADGQLVYVSDDEGNRVPDFSRAGYRGGGVALPDVPAVQTVAPVEGDDTASIQAAIDAVGARTPDADGVRGAVVLEAGTYEVAGTLALRVGGVVLRGAGDGEDPASNTVLRRSGENTAPVVRVGRSRSRGDAIIRRDDARGAATITDDVVPIGARSFSVDRPERYRAGDPVVVYHPATAAWIQSVDGGGTADDPPWAVSEMPIGYARTVEAVDGATVTVDAPVFARLVKSVSPSYIYLRDRDDVIEEVGVEGLRIDIETASETDETQAENAVEFHLVENGWVRGVTALHFWHAGVSVQNSRYVTVRDSRALDPHSQVTGGRRYNFEVARSQLVLFQGNEASEARHAYVGNGETLDSGVVFLDNTSRDASTSSEAHRRWATGFLFDNHTEIGSRGVEISDRRIHLGNRGDFGTAHGWSCANCVVWNAEMNGSLVIVEKPPTAQNYAIGTQGYVTNRGPFFVRTPAYIEGTNRPALAPRSLYLRQLQDRGLAVAGEPAPAAAVLRLFPAAPNPATGRSRLRFEIATPGDARLAVYDVLGREVAVLVDRALGAGRHEAMLDARALPAGLYLARLDVATAAGATTATQPLTVVR</sequence>